<keyword evidence="4" id="KW-0456">Lyase</keyword>
<dbReference type="GO" id="GO:0005737">
    <property type="term" value="C:cytoplasm"/>
    <property type="evidence" value="ECO:0007669"/>
    <property type="project" value="TreeGrafter"/>
</dbReference>
<dbReference type="InterPro" id="IPR022653">
    <property type="entry name" value="De-COase2_pyr-phos_BS"/>
</dbReference>
<dbReference type="InterPro" id="IPR000183">
    <property type="entry name" value="Orn/DAP/Arg_de-COase"/>
</dbReference>
<comment type="pathway">
    <text evidence="5">Amine and polyamine biosynthesis; putrescine biosynthesis via L-ornithine pathway; putrescine from L-ornithine: step 1/1.</text>
</comment>
<evidence type="ECO:0000256" key="6">
    <source>
        <dbReference type="ARBA" id="ARBA00034138"/>
    </source>
</evidence>
<dbReference type="InterPro" id="IPR009006">
    <property type="entry name" value="Ala_racemase/Decarboxylase_C"/>
</dbReference>
<dbReference type="GO" id="GO:0004586">
    <property type="term" value="F:ornithine decarboxylase activity"/>
    <property type="evidence" value="ECO:0007669"/>
    <property type="project" value="UniProtKB-EC"/>
</dbReference>
<feature type="active site" description="Proton donor" evidence="8">
    <location>
        <position position="335"/>
    </location>
</feature>
<comment type="catalytic activity">
    <reaction evidence="7">
        <text>L-ornithine + H(+) = putrescine + CO2</text>
        <dbReference type="Rhea" id="RHEA:22964"/>
        <dbReference type="ChEBI" id="CHEBI:15378"/>
        <dbReference type="ChEBI" id="CHEBI:16526"/>
        <dbReference type="ChEBI" id="CHEBI:46911"/>
        <dbReference type="ChEBI" id="CHEBI:326268"/>
        <dbReference type="EC" id="4.1.1.17"/>
    </reaction>
</comment>
<dbReference type="FunFam" id="2.40.37.10:FF:000004">
    <property type="entry name" value="Ornithine decarboxylase"/>
    <property type="match status" value="1"/>
</dbReference>
<evidence type="ECO:0000256" key="7">
    <source>
        <dbReference type="ARBA" id="ARBA00049127"/>
    </source>
</evidence>
<dbReference type="PROSITE" id="PS00878">
    <property type="entry name" value="ODR_DC_2_1"/>
    <property type="match status" value="1"/>
</dbReference>
<dbReference type="SUPFAM" id="SSF51419">
    <property type="entry name" value="PLP-binding barrel"/>
    <property type="match status" value="1"/>
</dbReference>
<dbReference type="FunFam" id="3.20.20.10:FF:000008">
    <property type="entry name" value="Ornithine decarboxylase"/>
    <property type="match status" value="1"/>
</dbReference>
<sequence length="387" mass="43597">MSIKIEDYYPPATFQRMKAFADKQETPFVVIDTETIANAYDELGDCFPFARIYYAVKANPAVEIIRLLRDKGSNFDIASIYELDKVLNEGVGAERISYGNTIKKSRDIRYFYEKGVRLFATDSEADLRNIAKAAPGSRIYVRILSEGSTTADWPLSRKFGCQPDMALDLLILARELGLVPYGVSFHVGSQQRDIDVWDAVIAKVKVIFERLKEEDGIELKMINMGGGFPANYITKTNSLETYAEEIIRFLKEDFGDELPEIILEPGRSLIANAGILVSEVVLVSRKSRTAVERWVYTDVGKFSGLIETMDEAIKYPIWTEKKGEMEEVVIAGPTCDSADIMYENYKYGLPLNLASGDRLYWLSTGAYTTSYSAVEFNGFPPLKAFYI</sequence>
<feature type="domain" description="Orn/DAP/Arg decarboxylase 2 N-terminal" evidence="9">
    <location>
        <begin position="35"/>
        <end position="271"/>
    </location>
</feature>
<organism evidence="10 11">
    <name type="scientific">Azotobacter chroococcum</name>
    <dbReference type="NCBI Taxonomy" id="353"/>
    <lineage>
        <taxon>Bacteria</taxon>
        <taxon>Pseudomonadati</taxon>
        <taxon>Pseudomonadota</taxon>
        <taxon>Gammaproteobacteria</taxon>
        <taxon>Pseudomonadales</taxon>
        <taxon>Pseudomonadaceae</taxon>
        <taxon>Azotobacter</taxon>
    </lineage>
</organism>
<evidence type="ECO:0000256" key="2">
    <source>
        <dbReference type="ARBA" id="ARBA00008872"/>
    </source>
</evidence>
<name>A0AAP9YHX8_9GAMM</name>
<evidence type="ECO:0000259" key="9">
    <source>
        <dbReference type="Pfam" id="PF02784"/>
    </source>
</evidence>
<dbReference type="PROSITE" id="PS00879">
    <property type="entry name" value="ODR_DC_2_2"/>
    <property type="match status" value="1"/>
</dbReference>
<dbReference type="InterPro" id="IPR022657">
    <property type="entry name" value="De-COase2_CS"/>
</dbReference>
<dbReference type="PRINTS" id="PR01182">
    <property type="entry name" value="ORNDCRBXLASE"/>
</dbReference>
<dbReference type="SUPFAM" id="SSF50621">
    <property type="entry name" value="Alanine racemase C-terminal domain-like"/>
    <property type="match status" value="1"/>
</dbReference>
<dbReference type="InterPro" id="IPR029066">
    <property type="entry name" value="PLP-binding_barrel"/>
</dbReference>
<dbReference type="InterPro" id="IPR002433">
    <property type="entry name" value="Orn_de-COase"/>
</dbReference>
<dbReference type="PANTHER" id="PTHR11482:SF6">
    <property type="entry name" value="ORNITHINE DECARBOXYLASE 1-RELATED"/>
    <property type="match status" value="1"/>
</dbReference>
<dbReference type="Gene3D" id="2.40.37.10">
    <property type="entry name" value="Lyase, Ornithine Decarboxylase, Chain A, domain 1"/>
    <property type="match status" value="1"/>
</dbReference>
<evidence type="ECO:0000256" key="1">
    <source>
        <dbReference type="ARBA" id="ARBA00001933"/>
    </source>
</evidence>
<evidence type="ECO:0000256" key="3">
    <source>
        <dbReference type="ARBA" id="ARBA00022898"/>
    </source>
</evidence>
<keyword evidence="3 8" id="KW-0663">Pyridoxal phosphate</keyword>
<reference evidence="10 11" key="1">
    <citation type="submission" date="2020-12" db="EMBL/GenBank/DDBJ databases">
        <title>Genomic Analysis and Response surface optimization of nitrogen-fixing conditions for A. chroococcum strain HR1, Isolation from rhizosphere soil.</title>
        <authorList>
            <person name="Li J."/>
            <person name="Yang H."/>
            <person name="Liu H."/>
            <person name="Wang C."/>
            <person name="Tian Y."/>
            <person name="Lu X.Y."/>
        </authorList>
    </citation>
    <scope>NUCLEOTIDE SEQUENCE [LARGE SCALE GENOMIC DNA]</scope>
    <source>
        <strain evidence="10 11">HR1</strain>
    </source>
</reference>
<dbReference type="EC" id="4.1.1.17" evidence="6"/>
<feature type="modified residue" description="N6-(pyridoxal phosphate)lysine" evidence="8">
    <location>
        <position position="57"/>
    </location>
</feature>
<dbReference type="Pfam" id="PF02784">
    <property type="entry name" value="Orn_Arg_deC_N"/>
    <property type="match status" value="1"/>
</dbReference>
<dbReference type="InterPro" id="IPR022644">
    <property type="entry name" value="De-COase2_N"/>
</dbReference>
<evidence type="ECO:0000256" key="5">
    <source>
        <dbReference type="ARBA" id="ARBA00034115"/>
    </source>
</evidence>
<protein>
    <recommendedName>
        <fullName evidence="6">ornithine decarboxylase</fullName>
        <ecNumber evidence="6">4.1.1.17</ecNumber>
    </recommendedName>
</protein>
<dbReference type="AlphaFoldDB" id="A0AAP9YHX8"/>
<dbReference type="PRINTS" id="PR01179">
    <property type="entry name" value="ODADCRBXLASE"/>
</dbReference>
<dbReference type="Gene3D" id="3.20.20.10">
    <property type="entry name" value="Alanine racemase"/>
    <property type="match status" value="1"/>
</dbReference>
<dbReference type="PANTHER" id="PTHR11482">
    <property type="entry name" value="ARGININE/DIAMINOPIMELATE/ORNITHINE DECARBOXYLASE"/>
    <property type="match status" value="1"/>
</dbReference>
<evidence type="ECO:0000313" key="10">
    <source>
        <dbReference type="EMBL" id="QQE89719.1"/>
    </source>
</evidence>
<dbReference type="RefSeq" id="WP_198867380.1">
    <property type="nucleotide sequence ID" value="NZ_CP066310.1"/>
</dbReference>
<evidence type="ECO:0000313" key="11">
    <source>
        <dbReference type="Proteomes" id="UP000596192"/>
    </source>
</evidence>
<dbReference type="GO" id="GO:0033387">
    <property type="term" value="P:putrescine biosynthetic process from arginine, via ornithine"/>
    <property type="evidence" value="ECO:0007669"/>
    <property type="project" value="TreeGrafter"/>
</dbReference>
<accession>A0AAP9YHX8</accession>
<dbReference type="Proteomes" id="UP000596192">
    <property type="component" value="Chromosome"/>
</dbReference>
<comment type="similarity">
    <text evidence="2">Belongs to the Orn/Lys/Arg decarboxylase class-II family.</text>
</comment>
<gene>
    <name evidence="10" type="ORF">GKQ51_05115</name>
</gene>
<evidence type="ECO:0000256" key="8">
    <source>
        <dbReference type="PIRSR" id="PIRSR600183-50"/>
    </source>
</evidence>
<dbReference type="EMBL" id="CP066310">
    <property type="protein sequence ID" value="QQE89719.1"/>
    <property type="molecule type" value="Genomic_DNA"/>
</dbReference>
<dbReference type="CDD" id="cd00622">
    <property type="entry name" value="PLPDE_III_ODC"/>
    <property type="match status" value="1"/>
</dbReference>
<evidence type="ECO:0000256" key="4">
    <source>
        <dbReference type="ARBA" id="ARBA00023239"/>
    </source>
</evidence>
<proteinExistence type="inferred from homology"/>
<comment type="cofactor">
    <cofactor evidence="1 8">
        <name>pyridoxal 5'-phosphate</name>
        <dbReference type="ChEBI" id="CHEBI:597326"/>
    </cofactor>
</comment>